<sequence>MVSSSKRARERHLSYHISRDLKKCSPVLKSGRREIVALSSLQDRALMTNLQCSSP</sequence>
<dbReference type="Proteomes" id="UP001610563">
    <property type="component" value="Unassembled WGS sequence"/>
</dbReference>
<dbReference type="EMBL" id="JBFTWV010000224">
    <property type="protein sequence ID" value="KAL2783619.1"/>
    <property type="molecule type" value="Genomic_DNA"/>
</dbReference>
<protein>
    <submittedName>
        <fullName evidence="1">Uncharacterized protein</fullName>
    </submittedName>
</protein>
<evidence type="ECO:0000313" key="1">
    <source>
        <dbReference type="EMBL" id="KAL2783619.1"/>
    </source>
</evidence>
<comment type="caution">
    <text evidence="1">The sequence shown here is derived from an EMBL/GenBank/DDBJ whole genome shotgun (WGS) entry which is preliminary data.</text>
</comment>
<name>A0ABR4FK71_9EURO</name>
<reference evidence="1 2" key="1">
    <citation type="submission" date="2024-07" db="EMBL/GenBank/DDBJ databases">
        <title>Section-level genome sequencing and comparative genomics of Aspergillus sections Usti and Cavernicolus.</title>
        <authorList>
            <consortium name="Lawrence Berkeley National Laboratory"/>
            <person name="Nybo J.L."/>
            <person name="Vesth T.C."/>
            <person name="Theobald S."/>
            <person name="Frisvad J.C."/>
            <person name="Larsen T.O."/>
            <person name="Kjaerboelling I."/>
            <person name="Rothschild-Mancinelli K."/>
            <person name="Lyhne E.K."/>
            <person name="Kogle M.E."/>
            <person name="Barry K."/>
            <person name="Clum A."/>
            <person name="Na H."/>
            <person name="Ledsgaard L."/>
            <person name="Lin J."/>
            <person name="Lipzen A."/>
            <person name="Kuo A."/>
            <person name="Riley R."/>
            <person name="Mondo S."/>
            <person name="Labutti K."/>
            <person name="Haridas S."/>
            <person name="Pangalinan J."/>
            <person name="Salamov A.A."/>
            <person name="Simmons B.A."/>
            <person name="Magnuson J.K."/>
            <person name="Chen J."/>
            <person name="Drula E."/>
            <person name="Henrissat B."/>
            <person name="Wiebenga A."/>
            <person name="Lubbers R.J."/>
            <person name="Gomes A.C."/>
            <person name="Makela M.R."/>
            <person name="Stajich J."/>
            <person name="Grigoriev I.V."/>
            <person name="Mortensen U.H."/>
            <person name="De Vries R.P."/>
            <person name="Baker S.E."/>
            <person name="Andersen M.R."/>
        </authorList>
    </citation>
    <scope>NUCLEOTIDE SEQUENCE [LARGE SCALE GENOMIC DNA]</scope>
    <source>
        <strain evidence="1 2">CBS 209.92</strain>
    </source>
</reference>
<organism evidence="1 2">
    <name type="scientific">Aspergillus keveii</name>
    <dbReference type="NCBI Taxonomy" id="714993"/>
    <lineage>
        <taxon>Eukaryota</taxon>
        <taxon>Fungi</taxon>
        <taxon>Dikarya</taxon>
        <taxon>Ascomycota</taxon>
        <taxon>Pezizomycotina</taxon>
        <taxon>Eurotiomycetes</taxon>
        <taxon>Eurotiomycetidae</taxon>
        <taxon>Eurotiales</taxon>
        <taxon>Aspergillaceae</taxon>
        <taxon>Aspergillus</taxon>
        <taxon>Aspergillus subgen. Nidulantes</taxon>
    </lineage>
</organism>
<proteinExistence type="predicted"/>
<accession>A0ABR4FK71</accession>
<evidence type="ECO:0000313" key="2">
    <source>
        <dbReference type="Proteomes" id="UP001610563"/>
    </source>
</evidence>
<keyword evidence="2" id="KW-1185">Reference proteome</keyword>
<gene>
    <name evidence="1" type="ORF">BJX66DRAFT_318216</name>
</gene>